<dbReference type="InterPro" id="IPR027417">
    <property type="entry name" value="P-loop_NTPase"/>
</dbReference>
<dbReference type="Gene3D" id="3.40.50.300">
    <property type="entry name" value="P-loop containing nucleotide triphosphate hydrolases"/>
    <property type="match status" value="1"/>
</dbReference>
<evidence type="ECO:0000313" key="1">
    <source>
        <dbReference type="EMBL" id="GAA1945873.1"/>
    </source>
</evidence>
<proteinExistence type="predicted"/>
<evidence type="ECO:0008006" key="3">
    <source>
        <dbReference type="Google" id="ProtNLM"/>
    </source>
</evidence>
<accession>A0ABN2Q6S6</accession>
<comment type="caution">
    <text evidence="1">The sequence shown here is derived from an EMBL/GenBank/DDBJ whole genome shotgun (WGS) entry which is preliminary data.</text>
</comment>
<evidence type="ECO:0000313" key="2">
    <source>
        <dbReference type="Proteomes" id="UP001500571"/>
    </source>
</evidence>
<dbReference type="Proteomes" id="UP001500571">
    <property type="component" value="Unassembled WGS sequence"/>
</dbReference>
<sequence length="249" mass="26238">MQLRLSAPTAAQADELAQAVRRAWAWTLIDALTDALTEPPVDASAGDPVDLDVPLLDDVETTLHHLSSALTLGVIERQAGRLWMLHAAALADPASGATVVLVAPSGTGKSTAARTLARRWGYVTDETAGIAADGRVVPHPKPLSIVRPTTTVKAQVSPADAGLVRPEAAPWLAGIAIIERDGASPVATTPVRTAVALARLGEQTSYVARMERPLSFMASLIERAGGVRLARYREAAELEPLVAELMERA</sequence>
<organism evidence="1 2">
    <name type="scientific">Nocardioides panacihumi</name>
    <dbReference type="NCBI Taxonomy" id="400774"/>
    <lineage>
        <taxon>Bacteria</taxon>
        <taxon>Bacillati</taxon>
        <taxon>Actinomycetota</taxon>
        <taxon>Actinomycetes</taxon>
        <taxon>Propionibacteriales</taxon>
        <taxon>Nocardioidaceae</taxon>
        <taxon>Nocardioides</taxon>
    </lineage>
</organism>
<keyword evidence="2" id="KW-1185">Reference proteome</keyword>
<gene>
    <name evidence="1" type="ORF">GCM10009798_01060</name>
</gene>
<protein>
    <recommendedName>
        <fullName evidence="3">AAA+ ATPase domain-containing protein</fullName>
    </recommendedName>
</protein>
<reference evidence="1 2" key="1">
    <citation type="journal article" date="2019" name="Int. J. Syst. Evol. Microbiol.">
        <title>The Global Catalogue of Microorganisms (GCM) 10K type strain sequencing project: providing services to taxonomists for standard genome sequencing and annotation.</title>
        <authorList>
            <consortium name="The Broad Institute Genomics Platform"/>
            <consortium name="The Broad Institute Genome Sequencing Center for Infectious Disease"/>
            <person name="Wu L."/>
            <person name="Ma J."/>
        </authorList>
    </citation>
    <scope>NUCLEOTIDE SEQUENCE [LARGE SCALE GENOMIC DNA]</scope>
    <source>
        <strain evidence="1 2">JCM 15309</strain>
    </source>
</reference>
<dbReference type="EMBL" id="BAAAPB010000001">
    <property type="protein sequence ID" value="GAA1945873.1"/>
    <property type="molecule type" value="Genomic_DNA"/>
</dbReference>
<dbReference type="SUPFAM" id="SSF53795">
    <property type="entry name" value="PEP carboxykinase-like"/>
    <property type="match status" value="1"/>
</dbReference>
<name>A0ABN2Q6S6_9ACTN</name>